<proteinExistence type="predicted"/>
<dbReference type="Gene3D" id="3.40.190.10">
    <property type="entry name" value="Periplasmic binding protein-like II"/>
    <property type="match status" value="2"/>
</dbReference>
<dbReference type="InterPro" id="IPR006059">
    <property type="entry name" value="SBP"/>
</dbReference>
<dbReference type="Proteomes" id="UP000295008">
    <property type="component" value="Unassembled WGS sequence"/>
</dbReference>
<reference evidence="1 2" key="1">
    <citation type="submission" date="2019-03" db="EMBL/GenBank/DDBJ databases">
        <title>Genomic Encyclopedia of Type Strains, Phase IV (KMG-IV): sequencing the most valuable type-strain genomes for metagenomic binning, comparative biology and taxonomic classification.</title>
        <authorList>
            <person name="Goeker M."/>
        </authorList>
    </citation>
    <scope>NUCLEOTIDE SEQUENCE [LARGE SCALE GENOMIC DNA]</scope>
    <source>
        <strain evidence="1 2">LX-B</strain>
    </source>
</reference>
<sequence>MKRLKFLSLFLVIVTVFSIFSVGFGAEKPVKLSIIDVAGNLQLSKPAIDAFKALNPQLVSDIEFIKATAPELPAKIKAQQLAGNLDTTLVLTGYDAMASGVEMKLWEKLMPAYKEYFPNLEKNYLPGAKQAYDLFEGFGITYVYCPGGPMFTYNPDKVKKVPTTPQELLEWCKANPGKFFYARPANSGPGRAFLQGLPYILGDKNPKDPKTWDKTWKFLKELDQYIDYYPTGTAITFKELGEGTRWMVASHLGWDMNQRILEVIPQTYKGFFLKKTTWVTDAHFMCIPKGLDDARKKATLELMAFLMKPQNQAVTYDSGYFYPGPAIKGVTINMAPKESQDKVKAAMRPEYEKAIKSFPSATQLDSKPMVEAMDMWDRLVGSKIKK</sequence>
<dbReference type="EMBL" id="SLUN01000016">
    <property type="protein sequence ID" value="TCL65940.1"/>
    <property type="molecule type" value="Genomic_DNA"/>
</dbReference>
<dbReference type="Pfam" id="PF13416">
    <property type="entry name" value="SBP_bac_8"/>
    <property type="match status" value="1"/>
</dbReference>
<evidence type="ECO:0000313" key="1">
    <source>
        <dbReference type="EMBL" id="TCL65940.1"/>
    </source>
</evidence>
<keyword evidence="2" id="KW-1185">Reference proteome</keyword>
<dbReference type="AlphaFoldDB" id="A0A4R1RJH0"/>
<accession>A0A4R1RJH0</accession>
<comment type="caution">
    <text evidence="1">The sequence shown here is derived from an EMBL/GenBank/DDBJ whole genome shotgun (WGS) entry which is preliminary data.</text>
</comment>
<dbReference type="OrthoDB" id="3239593at2"/>
<protein>
    <submittedName>
        <fullName evidence="1">Putative spermidine/putrescine transport system substrate-binding protein</fullName>
    </submittedName>
</protein>
<dbReference type="RefSeq" id="WP_132014900.1">
    <property type="nucleotide sequence ID" value="NZ_SLUN01000016.1"/>
</dbReference>
<dbReference type="PANTHER" id="PTHR42779:SF1">
    <property type="entry name" value="PROTEIN YNJB"/>
    <property type="match status" value="1"/>
</dbReference>
<dbReference type="SUPFAM" id="SSF53850">
    <property type="entry name" value="Periplasmic binding protein-like II"/>
    <property type="match status" value="1"/>
</dbReference>
<gene>
    <name evidence="1" type="ORF">EDC14_101670</name>
</gene>
<evidence type="ECO:0000313" key="2">
    <source>
        <dbReference type="Proteomes" id="UP000295008"/>
    </source>
</evidence>
<dbReference type="PANTHER" id="PTHR42779">
    <property type="entry name" value="PROTEIN YNJB"/>
    <property type="match status" value="1"/>
</dbReference>
<name>A0A4R1RJH0_HYDET</name>
<organism evidence="1 2">
    <name type="scientific">Hydrogenispora ethanolica</name>
    <dbReference type="NCBI Taxonomy" id="1082276"/>
    <lineage>
        <taxon>Bacteria</taxon>
        <taxon>Bacillati</taxon>
        <taxon>Bacillota</taxon>
        <taxon>Hydrogenispora</taxon>
    </lineage>
</organism>